<feature type="chain" id="PRO_5034296638" evidence="1">
    <location>
        <begin position="19"/>
        <end position="193"/>
    </location>
</feature>
<dbReference type="KEGG" id="ptes:JQU52_10450"/>
<dbReference type="Proteomes" id="UP000653156">
    <property type="component" value="Chromosome"/>
</dbReference>
<accession>A0A892ZF75</accession>
<evidence type="ECO:0000313" key="3">
    <source>
        <dbReference type="Proteomes" id="UP000653156"/>
    </source>
</evidence>
<sequence>MFKPALPAIAIAALLALAACSDKNDTSVSLSASEAVAASTAAQPASAEQTLTSSDGKISITTANSQFTDQLANAAQWMGADAQSGLVLLQRDDNSGITLSVSNLGAPKKSADVYFKQLAETLKADSTLQDVNTGVATENRMNYRFAHEQDGSTLNENCVAIYEASGLYIACASSDSASQQQLADALKSISLKP</sequence>
<dbReference type="AlphaFoldDB" id="A0A892ZF75"/>
<keyword evidence="1" id="KW-0732">Signal</keyword>
<protein>
    <submittedName>
        <fullName evidence="2">Cytochrome C</fullName>
    </submittedName>
</protein>
<dbReference type="PROSITE" id="PS51257">
    <property type="entry name" value="PROKAR_LIPOPROTEIN"/>
    <property type="match status" value="1"/>
</dbReference>
<proteinExistence type="predicted"/>
<dbReference type="EMBL" id="CP069798">
    <property type="protein sequence ID" value="QRQ81138.1"/>
    <property type="molecule type" value="Genomic_DNA"/>
</dbReference>
<evidence type="ECO:0000313" key="2">
    <source>
        <dbReference type="EMBL" id="QRQ81138.1"/>
    </source>
</evidence>
<organism evidence="2 3">
    <name type="scientific">Paralysiella testudinis</name>
    <dbReference type="NCBI Taxonomy" id="2809020"/>
    <lineage>
        <taxon>Bacteria</taxon>
        <taxon>Pseudomonadati</taxon>
        <taxon>Pseudomonadota</taxon>
        <taxon>Betaproteobacteria</taxon>
        <taxon>Neisseriales</taxon>
        <taxon>Neisseriaceae</taxon>
        <taxon>Paralysiella</taxon>
    </lineage>
</organism>
<dbReference type="RefSeq" id="WP_230338426.1">
    <property type="nucleotide sequence ID" value="NZ_CP069798.1"/>
</dbReference>
<name>A0A892ZF75_9NEIS</name>
<keyword evidence="3" id="KW-1185">Reference proteome</keyword>
<gene>
    <name evidence="2" type="ORF">JQU52_10450</name>
</gene>
<evidence type="ECO:0000256" key="1">
    <source>
        <dbReference type="SAM" id="SignalP"/>
    </source>
</evidence>
<feature type="signal peptide" evidence="1">
    <location>
        <begin position="1"/>
        <end position="18"/>
    </location>
</feature>
<reference evidence="2" key="1">
    <citation type="submission" date="2021-02" db="EMBL/GenBank/DDBJ databases">
        <title>Neisseriaceae sp. 26B isolated from the cloaca of a Common Toad-headed Turtle (Mesoclemmys nasuta).</title>
        <authorList>
            <person name="Spergser J."/>
            <person name="Busse H.-J."/>
        </authorList>
    </citation>
    <scope>NUCLEOTIDE SEQUENCE</scope>
    <source>
        <strain evidence="2">26B</strain>
    </source>
</reference>